<dbReference type="SUPFAM" id="SSF51695">
    <property type="entry name" value="PLC-like phosphodiesterases"/>
    <property type="match status" value="1"/>
</dbReference>
<feature type="chain" id="PRO_5043911788" description="PLC-like phosphodiesterase" evidence="1">
    <location>
        <begin position="19"/>
        <end position="324"/>
    </location>
</feature>
<dbReference type="EMBL" id="JAYKXP010000133">
    <property type="protein sequence ID" value="KAK7023642.1"/>
    <property type="molecule type" value="Genomic_DNA"/>
</dbReference>
<evidence type="ECO:0000313" key="3">
    <source>
        <dbReference type="Proteomes" id="UP001383192"/>
    </source>
</evidence>
<dbReference type="InterPro" id="IPR017946">
    <property type="entry name" value="PLC-like_Pdiesterase_TIM-brl"/>
</dbReference>
<dbReference type="PANTHER" id="PTHR13593">
    <property type="match status" value="1"/>
</dbReference>
<evidence type="ECO:0008006" key="4">
    <source>
        <dbReference type="Google" id="ProtNLM"/>
    </source>
</evidence>
<organism evidence="2 3">
    <name type="scientific">Paramarasmius palmivorus</name>
    <dbReference type="NCBI Taxonomy" id="297713"/>
    <lineage>
        <taxon>Eukaryota</taxon>
        <taxon>Fungi</taxon>
        <taxon>Dikarya</taxon>
        <taxon>Basidiomycota</taxon>
        <taxon>Agaricomycotina</taxon>
        <taxon>Agaricomycetes</taxon>
        <taxon>Agaricomycetidae</taxon>
        <taxon>Agaricales</taxon>
        <taxon>Marasmiineae</taxon>
        <taxon>Marasmiaceae</taxon>
        <taxon>Paramarasmius</taxon>
    </lineage>
</organism>
<dbReference type="Pfam" id="PF26146">
    <property type="entry name" value="PI-PLC_X"/>
    <property type="match status" value="1"/>
</dbReference>
<sequence>MRFLLVLSLAACLCVVVALPRKRATVCNGHAELCNRSYGNTTFLGSHDSFAFSKDPLALARDQEVDIPTQLSLGVRFLQAQSHEMGIFTFVTPVRHNRAKIDPRRSISLPFVNSGCELFDGGLVVDYLKKVKTFLDANPNEVLTLLFTNPEGLSLTNVWKPAFDDSGITPLAYVPPTQPMKRADWPTLGELIDAGKRVIVFLDAGADGSVNFILPEFSMLWEPPFSSTDPNFPCKVDRIDGPLSPEDHLHMLNHNLNINIIPIGDGVLISDREDAPTTNGVPSILSNANGCAPFAGGRAPNFVMLDYVNVGEGLKAVDMLNGFA</sequence>
<dbReference type="InterPro" id="IPR051057">
    <property type="entry name" value="PI-PLC_domain"/>
</dbReference>
<protein>
    <recommendedName>
        <fullName evidence="4">PLC-like phosphodiesterase</fullName>
    </recommendedName>
</protein>
<proteinExistence type="predicted"/>
<feature type="signal peptide" evidence="1">
    <location>
        <begin position="1"/>
        <end position="18"/>
    </location>
</feature>
<keyword evidence="3" id="KW-1185">Reference proteome</keyword>
<keyword evidence="1" id="KW-0732">Signal</keyword>
<evidence type="ECO:0000256" key="1">
    <source>
        <dbReference type="SAM" id="SignalP"/>
    </source>
</evidence>
<evidence type="ECO:0000313" key="2">
    <source>
        <dbReference type="EMBL" id="KAK7023642.1"/>
    </source>
</evidence>
<comment type="caution">
    <text evidence="2">The sequence shown here is derived from an EMBL/GenBank/DDBJ whole genome shotgun (WGS) entry which is preliminary data.</text>
</comment>
<dbReference type="AlphaFoldDB" id="A0AAW0BBR8"/>
<gene>
    <name evidence="2" type="ORF">VNI00_016604</name>
</gene>
<dbReference type="GO" id="GO:0008081">
    <property type="term" value="F:phosphoric diester hydrolase activity"/>
    <property type="evidence" value="ECO:0007669"/>
    <property type="project" value="InterPro"/>
</dbReference>
<dbReference type="Gene3D" id="3.20.20.190">
    <property type="entry name" value="Phosphatidylinositol (PI) phosphodiesterase"/>
    <property type="match status" value="1"/>
</dbReference>
<accession>A0AAW0BBR8</accession>
<dbReference type="PANTHER" id="PTHR13593:SF140">
    <property type="entry name" value="PLC-LIKE PHOSPHODIESTERASE"/>
    <property type="match status" value="1"/>
</dbReference>
<dbReference type="GO" id="GO:0006629">
    <property type="term" value="P:lipid metabolic process"/>
    <property type="evidence" value="ECO:0007669"/>
    <property type="project" value="InterPro"/>
</dbReference>
<dbReference type="Proteomes" id="UP001383192">
    <property type="component" value="Unassembled WGS sequence"/>
</dbReference>
<name>A0AAW0BBR8_9AGAR</name>
<reference evidence="2 3" key="1">
    <citation type="submission" date="2024-01" db="EMBL/GenBank/DDBJ databases">
        <title>A draft genome for a cacao thread blight-causing isolate of Paramarasmius palmivorus.</title>
        <authorList>
            <person name="Baruah I.K."/>
            <person name="Bukari Y."/>
            <person name="Amoako-Attah I."/>
            <person name="Meinhardt L.W."/>
            <person name="Bailey B.A."/>
            <person name="Cohen S.P."/>
        </authorList>
    </citation>
    <scope>NUCLEOTIDE SEQUENCE [LARGE SCALE GENOMIC DNA]</scope>
    <source>
        <strain evidence="2 3">GH-12</strain>
    </source>
</reference>